<dbReference type="NCBIfam" id="NF011745">
    <property type="entry name" value="PRK15198.1"/>
    <property type="match status" value="1"/>
</dbReference>
<dbReference type="Proteomes" id="UP000297846">
    <property type="component" value="Unassembled WGS sequence"/>
</dbReference>
<feature type="domain" description="PapC-like C-terminal" evidence="1">
    <location>
        <begin position="412"/>
        <end position="474"/>
    </location>
</feature>
<dbReference type="RefSeq" id="WP_135420858.1">
    <property type="nucleotide sequence ID" value="NZ_PYKG01000028.1"/>
</dbReference>
<dbReference type="InterPro" id="IPR000015">
    <property type="entry name" value="Fimb_usher"/>
</dbReference>
<proteinExistence type="predicted"/>
<dbReference type="Pfam" id="PF13953">
    <property type="entry name" value="PapC_C"/>
    <property type="match status" value="1"/>
</dbReference>
<dbReference type="EMBL" id="PYKG01000028">
    <property type="protein sequence ID" value="TGC89109.1"/>
    <property type="molecule type" value="Genomic_DNA"/>
</dbReference>
<reference evidence="2 3" key="1">
    <citation type="submission" date="2018-03" db="EMBL/GenBank/DDBJ databases">
        <title>Non-Typhoidal Salmonella genome sequencing and assembly.</title>
        <authorList>
            <person name="Matchawe C."/>
        </authorList>
    </citation>
    <scope>NUCLEOTIDE SEQUENCE [LARGE SCALE GENOMIC DNA]</scope>
    <source>
        <strain evidence="2 3">31evb</strain>
    </source>
</reference>
<organism evidence="2 3">
    <name type="scientific">Salmonella enterica subsp. enterica serovar Wilhelmsburg</name>
    <dbReference type="NCBI Taxonomy" id="1960126"/>
    <lineage>
        <taxon>Bacteria</taxon>
        <taxon>Pseudomonadati</taxon>
        <taxon>Pseudomonadota</taxon>
        <taxon>Gammaproteobacteria</taxon>
        <taxon>Enterobacterales</taxon>
        <taxon>Enterobacteriaceae</taxon>
        <taxon>Salmonella</taxon>
    </lineage>
</organism>
<dbReference type="InterPro" id="IPR042186">
    <property type="entry name" value="FimD_plug_dom"/>
</dbReference>
<dbReference type="InterPro" id="IPR025949">
    <property type="entry name" value="PapC-like_C"/>
</dbReference>
<dbReference type="GO" id="GO:0015473">
    <property type="term" value="F:fimbrial usher porin activity"/>
    <property type="evidence" value="ECO:0007669"/>
    <property type="project" value="InterPro"/>
</dbReference>
<feature type="non-terminal residue" evidence="2">
    <location>
        <position position="1"/>
    </location>
</feature>
<dbReference type="GO" id="GO:0009297">
    <property type="term" value="P:pilus assembly"/>
    <property type="evidence" value="ECO:0007669"/>
    <property type="project" value="InterPro"/>
</dbReference>
<dbReference type="FunFam" id="2.60.40.2610:FF:000001">
    <property type="entry name" value="Outer membrane fimbrial usher protein"/>
    <property type="match status" value="1"/>
</dbReference>
<gene>
    <name evidence="2" type="ORF">C9F02_01745</name>
</gene>
<dbReference type="GO" id="GO:0009279">
    <property type="term" value="C:cell outer membrane"/>
    <property type="evidence" value="ECO:0007669"/>
    <property type="project" value="TreeGrafter"/>
</dbReference>
<dbReference type="Pfam" id="PF00577">
    <property type="entry name" value="Usher"/>
    <property type="match status" value="1"/>
</dbReference>
<comment type="caution">
    <text evidence="2">The sequence shown here is derived from an EMBL/GenBank/DDBJ whole genome shotgun (WGS) entry which is preliminary data.</text>
</comment>
<dbReference type="PANTHER" id="PTHR30451:SF6">
    <property type="entry name" value="OUTER MEMBRANE USHER PROTEIN SFMD"/>
    <property type="match status" value="1"/>
</dbReference>
<sequence length="494" mass="53694">PPAASPCLSQGPGLAGRPGGLPAYGGTQLAARYRAVGVGAGRNLGDWGAVSVDVTHARSQLADDSTHQGQSLRFLYAKSLNNYGTNFQLLGYRYSTRGFYTLDDVAYRSMEGYDYEYDSDGRRHKVPVAQSYHNLRYSKKGRFQVNISQNLGDYGSLYLSGSQQNYWNTADTNTWYQLGYASGWQGISYSLSWSWNESVGISGADRILAFNMSVPFSVLTGRRYARDTILDRTYATFNANRNRDGDNSWQSGVGGTLLEGRNLSYSVTQGRSSTNGYSGSASASWQATYGTLGVGYNYDRDQHDYNWQLSGGVVGHADGITFSQPLGDTNVLIKAPGAKGVRIENQTGVKTDWRGYAVMPYATVYRYNRVALDTNTMDNHTDVENNVSSVVPTEGALVRAAFDTRIGVRAIITARLGGRPLPFGAIVRETASGITSMVGDDGQIYLSGLPLKGELFIQWGEGKNARCIAPYALAEDSLKQAITIASATCIRPAS</sequence>
<dbReference type="Gene3D" id="2.60.40.2070">
    <property type="match status" value="1"/>
</dbReference>
<evidence type="ECO:0000313" key="3">
    <source>
        <dbReference type="Proteomes" id="UP000297846"/>
    </source>
</evidence>
<protein>
    <submittedName>
        <fullName evidence="2">Fimbrial protein</fullName>
    </submittedName>
</protein>
<dbReference type="InterPro" id="IPR043142">
    <property type="entry name" value="PapC-like_C_sf"/>
</dbReference>
<evidence type="ECO:0000259" key="1">
    <source>
        <dbReference type="Pfam" id="PF13953"/>
    </source>
</evidence>
<dbReference type="Gene3D" id="2.60.40.2610">
    <property type="entry name" value="Outer membrane usher protein FimD, plug domain"/>
    <property type="match status" value="1"/>
</dbReference>
<accession>A0A659QUA0</accession>
<name>A0A659QUA0_SALET</name>
<dbReference type="PANTHER" id="PTHR30451">
    <property type="entry name" value="OUTER MEMBRANE USHER PROTEIN"/>
    <property type="match status" value="1"/>
</dbReference>
<evidence type="ECO:0000313" key="2">
    <source>
        <dbReference type="EMBL" id="TGC89109.1"/>
    </source>
</evidence>
<dbReference type="AlphaFoldDB" id="A0A659QUA0"/>